<protein>
    <recommendedName>
        <fullName evidence="8">Zn(2)-C6 fungal-type domain-containing protein</fullName>
    </recommendedName>
</protein>
<evidence type="ECO:0000313" key="9">
    <source>
        <dbReference type="EMBL" id="PMD14455.1"/>
    </source>
</evidence>
<dbReference type="Gene3D" id="4.10.240.10">
    <property type="entry name" value="Zn(2)-C6 fungal-type DNA-binding domain"/>
    <property type="match status" value="1"/>
</dbReference>
<dbReference type="EMBL" id="KZ613522">
    <property type="protein sequence ID" value="PMD14455.1"/>
    <property type="molecule type" value="Genomic_DNA"/>
</dbReference>
<keyword evidence="3" id="KW-0805">Transcription regulation</keyword>
<dbReference type="PROSITE" id="PS50048">
    <property type="entry name" value="ZN2_CY6_FUNGAL_2"/>
    <property type="match status" value="1"/>
</dbReference>
<dbReference type="OrthoDB" id="39175at2759"/>
<dbReference type="PANTHER" id="PTHR36206">
    <property type="entry name" value="ASPERCRYPTIN BIOSYNTHESIS CLUSTER-SPECIFIC TRANSCRIPTION REGULATOR ATNN-RELATED"/>
    <property type="match status" value="1"/>
</dbReference>
<dbReference type="AlphaFoldDB" id="A0A2J6PK76"/>
<dbReference type="PANTHER" id="PTHR36206:SF4">
    <property type="entry name" value="HYPOTHETICAL CONSERVED PROTEIN (EUROFUNG)-RELATED"/>
    <property type="match status" value="1"/>
</dbReference>
<dbReference type="GO" id="GO:0008270">
    <property type="term" value="F:zinc ion binding"/>
    <property type="evidence" value="ECO:0007669"/>
    <property type="project" value="InterPro"/>
</dbReference>
<keyword evidence="4" id="KW-0238">DNA-binding</keyword>
<evidence type="ECO:0000259" key="8">
    <source>
        <dbReference type="PROSITE" id="PS50048"/>
    </source>
</evidence>
<dbReference type="PROSITE" id="PS00463">
    <property type="entry name" value="ZN2_CY6_FUNGAL_1"/>
    <property type="match status" value="1"/>
</dbReference>
<dbReference type="SUPFAM" id="SSF57701">
    <property type="entry name" value="Zn2/Cys6 DNA-binding domain"/>
    <property type="match status" value="1"/>
</dbReference>
<evidence type="ECO:0000256" key="3">
    <source>
        <dbReference type="ARBA" id="ARBA00023015"/>
    </source>
</evidence>
<keyword evidence="10" id="KW-1185">Reference proteome</keyword>
<keyword evidence="1" id="KW-0479">Metal-binding</keyword>
<name>A0A2J6PK76_9HELO</name>
<gene>
    <name evidence="9" type="ORF">NA56DRAFT_664776</name>
</gene>
<keyword evidence="2" id="KW-0862">Zinc</keyword>
<keyword evidence="6" id="KW-0539">Nucleus</keyword>
<evidence type="ECO:0000256" key="7">
    <source>
        <dbReference type="SAM" id="MobiDB-lite"/>
    </source>
</evidence>
<dbReference type="Pfam" id="PF00172">
    <property type="entry name" value="Zn_clus"/>
    <property type="match status" value="1"/>
</dbReference>
<evidence type="ECO:0000256" key="2">
    <source>
        <dbReference type="ARBA" id="ARBA00022833"/>
    </source>
</evidence>
<dbReference type="InterPro" id="IPR001138">
    <property type="entry name" value="Zn2Cys6_DnaBD"/>
</dbReference>
<dbReference type="InterPro" id="IPR036864">
    <property type="entry name" value="Zn2-C6_fun-type_DNA-bd_sf"/>
</dbReference>
<reference evidence="9 10" key="1">
    <citation type="submission" date="2016-05" db="EMBL/GenBank/DDBJ databases">
        <title>A degradative enzymes factory behind the ericoid mycorrhizal symbiosis.</title>
        <authorList>
            <consortium name="DOE Joint Genome Institute"/>
            <person name="Martino E."/>
            <person name="Morin E."/>
            <person name="Grelet G."/>
            <person name="Kuo A."/>
            <person name="Kohler A."/>
            <person name="Daghino S."/>
            <person name="Barry K."/>
            <person name="Choi C."/>
            <person name="Cichocki N."/>
            <person name="Clum A."/>
            <person name="Copeland A."/>
            <person name="Hainaut M."/>
            <person name="Haridas S."/>
            <person name="Labutti K."/>
            <person name="Lindquist E."/>
            <person name="Lipzen A."/>
            <person name="Khouja H.-R."/>
            <person name="Murat C."/>
            <person name="Ohm R."/>
            <person name="Olson A."/>
            <person name="Spatafora J."/>
            <person name="Veneault-Fourrey C."/>
            <person name="Henrissat B."/>
            <person name="Grigoriev I."/>
            <person name="Martin F."/>
            <person name="Perotto S."/>
        </authorList>
    </citation>
    <scope>NUCLEOTIDE SEQUENCE [LARGE SCALE GENOMIC DNA]</scope>
    <source>
        <strain evidence="9 10">UAMH 7357</strain>
    </source>
</reference>
<dbReference type="Proteomes" id="UP000235672">
    <property type="component" value="Unassembled WGS sequence"/>
</dbReference>
<dbReference type="CDD" id="cd00067">
    <property type="entry name" value="GAL4"/>
    <property type="match status" value="1"/>
</dbReference>
<dbReference type="GO" id="GO:0003677">
    <property type="term" value="F:DNA binding"/>
    <property type="evidence" value="ECO:0007669"/>
    <property type="project" value="UniProtKB-KW"/>
</dbReference>
<proteinExistence type="predicted"/>
<feature type="domain" description="Zn(2)-C6 fungal-type" evidence="8">
    <location>
        <begin position="48"/>
        <end position="76"/>
    </location>
</feature>
<evidence type="ECO:0000256" key="4">
    <source>
        <dbReference type="ARBA" id="ARBA00023125"/>
    </source>
</evidence>
<feature type="region of interest" description="Disordered" evidence="7">
    <location>
        <begin position="1"/>
        <end position="23"/>
    </location>
</feature>
<evidence type="ECO:0000256" key="1">
    <source>
        <dbReference type="ARBA" id="ARBA00022723"/>
    </source>
</evidence>
<evidence type="ECO:0000256" key="6">
    <source>
        <dbReference type="ARBA" id="ARBA00023242"/>
    </source>
</evidence>
<dbReference type="GO" id="GO:0000981">
    <property type="term" value="F:DNA-binding transcription factor activity, RNA polymerase II-specific"/>
    <property type="evidence" value="ECO:0007669"/>
    <property type="project" value="InterPro"/>
</dbReference>
<evidence type="ECO:0000256" key="5">
    <source>
        <dbReference type="ARBA" id="ARBA00023163"/>
    </source>
</evidence>
<sequence length="528" mass="59990">MESSTWKDSSSGHKNPKVPLEVYRPPSYLAPAVKERKTRTSKPKTRSGCKTCKIRRVKCDEGKPDCARCLKFGVTCDGYETKKPKREIVAIVPKRELAIKEQSPPTLQLQSDLKFHLPGEAEDTQYFRFFRDETAYDLSGGFFDEPIWNQMVLQSCHEAPCIQKIALSIAGLSRAMKANSFKEAQDPHVEYALQQYNKSLRQFRLFVSSNGPPDERMLLMAGLLIYTFECLQGNLENGIEQIKSMMSVFKDMRSLKQLDYAHLHCKGSFENELVSELARLDGQLLGRVYDRDIGNTTIIGIKHGHVWDPFTIPDCFTDMRTARRFLEHLQHLSRPDVVHDDKAQRVAEPTSEGPEISRGEEHVRIMRASLAKWWSAFKPTYDFTCTPAGDDNFVPAATLRIAALATSLILQTNMTMDLCNANESWADTSLLTTPRGTSMFESTATEMLDLCWKVVAHRRFVKGFVFAGGIMPPLWCLLVMARKRELLISVVELFREIVPRKEGYWNSVTCLQTAEGVLAKWDMDHAEA</sequence>
<organism evidence="9 10">
    <name type="scientific">Hyaloscypha hepaticicola</name>
    <dbReference type="NCBI Taxonomy" id="2082293"/>
    <lineage>
        <taxon>Eukaryota</taxon>
        <taxon>Fungi</taxon>
        <taxon>Dikarya</taxon>
        <taxon>Ascomycota</taxon>
        <taxon>Pezizomycotina</taxon>
        <taxon>Leotiomycetes</taxon>
        <taxon>Helotiales</taxon>
        <taxon>Hyaloscyphaceae</taxon>
        <taxon>Hyaloscypha</taxon>
    </lineage>
</organism>
<accession>A0A2J6PK76</accession>
<feature type="compositionally biased region" description="Polar residues" evidence="7">
    <location>
        <begin position="1"/>
        <end position="13"/>
    </location>
</feature>
<keyword evidence="5" id="KW-0804">Transcription</keyword>
<evidence type="ECO:0000313" key="10">
    <source>
        <dbReference type="Proteomes" id="UP000235672"/>
    </source>
</evidence>
<dbReference type="InterPro" id="IPR052360">
    <property type="entry name" value="Transcr_Regulatory_Proteins"/>
</dbReference>
<dbReference type="SMART" id="SM00066">
    <property type="entry name" value="GAL4"/>
    <property type="match status" value="1"/>
</dbReference>